<evidence type="ECO:0000256" key="1">
    <source>
        <dbReference type="ARBA" id="ARBA00023125"/>
    </source>
</evidence>
<dbReference type="RefSeq" id="WP_119805037.1">
    <property type="nucleotide sequence ID" value="NZ_JBAVRL010000013.1"/>
</dbReference>
<dbReference type="InterPro" id="IPR049639">
    <property type="entry name" value="RstR"/>
</dbReference>
<dbReference type="SUPFAM" id="SSF47413">
    <property type="entry name" value="lambda repressor-like DNA-binding domains"/>
    <property type="match status" value="1"/>
</dbReference>
<dbReference type="EMBL" id="QYYG01000007">
    <property type="protein sequence ID" value="RJF54103.1"/>
    <property type="molecule type" value="Genomic_DNA"/>
</dbReference>
<evidence type="ECO:0000313" key="4">
    <source>
        <dbReference type="Proteomes" id="UP000284338"/>
    </source>
</evidence>
<feature type="domain" description="HTH cro/C1-type" evidence="2">
    <location>
        <begin position="7"/>
        <end position="61"/>
    </location>
</feature>
<dbReference type="PANTHER" id="PTHR46558">
    <property type="entry name" value="TRACRIPTIONAL REGULATORY PROTEIN-RELATED-RELATED"/>
    <property type="match status" value="1"/>
</dbReference>
<name>A0AA92X4G8_9GAMM</name>
<dbReference type="GO" id="GO:0003677">
    <property type="term" value="F:DNA binding"/>
    <property type="evidence" value="ECO:0007669"/>
    <property type="project" value="UniProtKB-KW"/>
</dbReference>
<accession>A0AA92X4G8</accession>
<evidence type="ECO:0000259" key="2">
    <source>
        <dbReference type="PROSITE" id="PS50943"/>
    </source>
</evidence>
<dbReference type="Gene3D" id="1.10.260.40">
    <property type="entry name" value="lambda repressor-like DNA-binding domains"/>
    <property type="match status" value="1"/>
</dbReference>
<dbReference type="Pfam" id="PF01381">
    <property type="entry name" value="HTH_3"/>
    <property type="match status" value="1"/>
</dbReference>
<dbReference type="InterPro" id="IPR010982">
    <property type="entry name" value="Lambda_DNA-bd_dom_sf"/>
</dbReference>
<organism evidence="3 4">
    <name type="scientific">Serratia inhibens</name>
    <dbReference type="NCBI Taxonomy" id="2338073"/>
    <lineage>
        <taxon>Bacteria</taxon>
        <taxon>Pseudomonadati</taxon>
        <taxon>Pseudomonadota</taxon>
        <taxon>Gammaproteobacteria</taxon>
        <taxon>Enterobacterales</taxon>
        <taxon>Yersiniaceae</taxon>
        <taxon>Serratia</taxon>
    </lineage>
</organism>
<reference evidence="3 4" key="1">
    <citation type="submission" date="2018-09" db="EMBL/GenBank/DDBJ databases">
        <title>Draft genome of a novel serratia sp. strain with antifungal activity.</title>
        <authorList>
            <person name="Dichmann S.I."/>
            <person name="Park B.P."/>
            <person name="Pathiraja D."/>
            <person name="Choi I.-G."/>
            <person name="Stougaard P."/>
            <person name="Hennessy R.C."/>
        </authorList>
    </citation>
    <scope>NUCLEOTIDE SEQUENCE [LARGE SCALE GENOMIC DNA]</scope>
    <source>
        <strain evidence="3 4">S40</strain>
    </source>
</reference>
<dbReference type="CDD" id="cd00093">
    <property type="entry name" value="HTH_XRE"/>
    <property type="match status" value="1"/>
</dbReference>
<dbReference type="SMART" id="SM00530">
    <property type="entry name" value="HTH_XRE"/>
    <property type="match status" value="1"/>
</dbReference>
<dbReference type="PANTHER" id="PTHR46558:SF11">
    <property type="entry name" value="HTH-TYPE TRANSCRIPTIONAL REGULATOR XRE"/>
    <property type="match status" value="1"/>
</dbReference>
<sequence length="119" mass="13628">MPLAARLNELRQRLGLSQQDMADTIGIHVNSWKKYENAQAFPSLDALKKIAIALQVSTDYLLFDEYERGHTYALALQFEAVSQLNEGEQAVIREVLESLITRYQTRRWDSARKVTKEGS</sequence>
<protein>
    <submittedName>
        <fullName evidence="3">XRE family transcriptional regulator</fullName>
    </submittedName>
</protein>
<keyword evidence="4" id="KW-1185">Reference proteome</keyword>
<dbReference type="NCBIfam" id="NF041951">
    <property type="entry name" value="phage_RstR"/>
    <property type="match status" value="1"/>
</dbReference>
<evidence type="ECO:0000313" key="3">
    <source>
        <dbReference type="EMBL" id="RJF54103.1"/>
    </source>
</evidence>
<dbReference type="PROSITE" id="PS50943">
    <property type="entry name" value="HTH_CROC1"/>
    <property type="match status" value="1"/>
</dbReference>
<keyword evidence="1" id="KW-0238">DNA-binding</keyword>
<dbReference type="InterPro" id="IPR001387">
    <property type="entry name" value="Cro/C1-type_HTH"/>
</dbReference>
<dbReference type="AlphaFoldDB" id="A0AA92X4G8"/>
<dbReference type="Proteomes" id="UP000284338">
    <property type="component" value="Unassembled WGS sequence"/>
</dbReference>
<proteinExistence type="predicted"/>
<gene>
    <name evidence="3" type="ORF">D4100_19210</name>
</gene>
<comment type="caution">
    <text evidence="3">The sequence shown here is derived from an EMBL/GenBank/DDBJ whole genome shotgun (WGS) entry which is preliminary data.</text>
</comment>